<dbReference type="AlphaFoldDB" id="A0A2L2X8J0"/>
<dbReference type="GO" id="GO:0006508">
    <property type="term" value="P:proteolysis"/>
    <property type="evidence" value="ECO:0007669"/>
    <property type="project" value="UniProtKB-KW"/>
</dbReference>
<evidence type="ECO:0000313" key="12">
    <source>
        <dbReference type="Proteomes" id="UP000239549"/>
    </source>
</evidence>
<evidence type="ECO:0000256" key="1">
    <source>
        <dbReference type="ARBA" id="ARBA00001947"/>
    </source>
</evidence>
<dbReference type="GO" id="GO:0008270">
    <property type="term" value="F:zinc ion binding"/>
    <property type="evidence" value="ECO:0007669"/>
    <property type="project" value="InterPro"/>
</dbReference>
<dbReference type="SUPFAM" id="SSF101821">
    <property type="entry name" value="Aminopeptidase/glucanase lid domain"/>
    <property type="match status" value="1"/>
</dbReference>
<keyword evidence="7 9" id="KW-0862">Zinc</keyword>
<gene>
    <name evidence="11" type="ORF">DCCM_0691</name>
</gene>
<comment type="cofactor">
    <cofactor evidence="1 10">
        <name>Zn(2+)</name>
        <dbReference type="ChEBI" id="CHEBI:29105"/>
    </cofactor>
</comment>
<dbReference type="Gene3D" id="2.30.250.10">
    <property type="entry name" value="Aminopeptidase i, Domain 2"/>
    <property type="match status" value="1"/>
</dbReference>
<dbReference type="GO" id="GO:0008237">
    <property type="term" value="F:metallopeptidase activity"/>
    <property type="evidence" value="ECO:0007669"/>
    <property type="project" value="UniProtKB-KW"/>
</dbReference>
<accession>A0A2L2X8J0</accession>
<dbReference type="GO" id="GO:0005737">
    <property type="term" value="C:cytoplasm"/>
    <property type="evidence" value="ECO:0007669"/>
    <property type="project" value="UniProtKB-ARBA"/>
</dbReference>
<dbReference type="PRINTS" id="PR00932">
    <property type="entry name" value="AMINO1PTASE"/>
</dbReference>
<evidence type="ECO:0000256" key="7">
    <source>
        <dbReference type="ARBA" id="ARBA00022833"/>
    </source>
</evidence>
<comment type="caution">
    <text evidence="11">The sequence shown here is derived from an EMBL/GenBank/DDBJ whole genome shotgun (WGS) entry which is preliminary data.</text>
</comment>
<dbReference type="Pfam" id="PF02127">
    <property type="entry name" value="Peptidase_M18"/>
    <property type="match status" value="1"/>
</dbReference>
<evidence type="ECO:0000256" key="8">
    <source>
        <dbReference type="ARBA" id="ARBA00023049"/>
    </source>
</evidence>
<dbReference type="OrthoDB" id="89722at2"/>
<keyword evidence="6 9" id="KW-0378">Hydrolase</keyword>
<evidence type="ECO:0000256" key="4">
    <source>
        <dbReference type="ARBA" id="ARBA00022670"/>
    </source>
</evidence>
<evidence type="ECO:0000256" key="6">
    <source>
        <dbReference type="ARBA" id="ARBA00022801"/>
    </source>
</evidence>
<dbReference type="EC" id="3.4.11.-" evidence="10"/>
<keyword evidence="3 9" id="KW-0031">Aminopeptidase</keyword>
<keyword evidence="4 9" id="KW-0645">Protease</keyword>
<evidence type="ECO:0000313" key="11">
    <source>
        <dbReference type="EMBL" id="GBF32495.1"/>
    </source>
</evidence>
<evidence type="ECO:0000256" key="3">
    <source>
        <dbReference type="ARBA" id="ARBA00022438"/>
    </source>
</evidence>
<name>A0A2L2X8J0_9FIRM</name>
<dbReference type="Proteomes" id="UP000239549">
    <property type="component" value="Unassembled WGS sequence"/>
</dbReference>
<keyword evidence="8 9" id="KW-0482">Metalloprotease</keyword>
<dbReference type="EMBL" id="BFAV01000038">
    <property type="protein sequence ID" value="GBF32495.1"/>
    <property type="molecule type" value="Genomic_DNA"/>
</dbReference>
<evidence type="ECO:0000256" key="10">
    <source>
        <dbReference type="RuleBase" id="RU004387"/>
    </source>
</evidence>
<sequence length="468" mass="50873">MPNLKFESGQEKSPLSAWDKLGEQEYADVFKFNEGYIDFLNMAKTEREAVESSITAAEKCGFVNITGCSGLKAGDKIYAVNRNKQLILAVLGAKPLTDGLNIVGAHIDSPRLDVKPQPLYEEGMMSLAKTHYYGGIKKYQWVGIPLSLHGVVVKEDGRVIKVAIGEKPGDPVFTVTDLLPHLAREQMEKKLSDAVEGEALNILLGGVPVNSREIKERFKQSVLDYLNGELGIVEEDLISADLEVVPAWRASDLGFDRGLVAGYGQDDRVCAYTALQSLLEMEKPERTCLVLLADKEEVGSIGNTGMQSLFFENFVAGIIAMSTGNYRDLMVRTALANSRCLSADVNAGLDPNYLGVMDKLNAARLGCGVVLTKYTGSRGKSGSSEASAEFTSLVRRIFNRKNIVWQTGELGKVDQGGGGTIAYLLGNYDMDVVDCGVALLGMHSPFEVASKVDVYMAYRAYGAFLESV</sequence>
<keyword evidence="5 9" id="KW-0479">Metal-binding</keyword>
<comment type="similarity">
    <text evidence="2 9">Belongs to the peptidase M18 family.</text>
</comment>
<dbReference type="InterPro" id="IPR001948">
    <property type="entry name" value="Peptidase_M18"/>
</dbReference>
<evidence type="ECO:0000256" key="2">
    <source>
        <dbReference type="ARBA" id="ARBA00008290"/>
    </source>
</evidence>
<reference evidence="12" key="1">
    <citation type="submission" date="2018-02" db="EMBL/GenBank/DDBJ databases">
        <title>Genome sequence of Desulfocucumis palustris strain NAW-5.</title>
        <authorList>
            <person name="Watanabe M."/>
            <person name="Kojima H."/>
            <person name="Fukui M."/>
        </authorList>
    </citation>
    <scope>NUCLEOTIDE SEQUENCE [LARGE SCALE GENOMIC DNA]</scope>
    <source>
        <strain evidence="12">NAW-5</strain>
    </source>
</reference>
<dbReference type="InterPro" id="IPR023358">
    <property type="entry name" value="Peptidase_M18_dom2"/>
</dbReference>
<dbReference type="PANTHER" id="PTHR28570:SF2">
    <property type="entry name" value="M18 FAMILY AMINOPEPTIDASE 1-RELATED"/>
    <property type="match status" value="1"/>
</dbReference>
<evidence type="ECO:0000256" key="9">
    <source>
        <dbReference type="RuleBase" id="RU004386"/>
    </source>
</evidence>
<dbReference type="GO" id="GO:0004177">
    <property type="term" value="F:aminopeptidase activity"/>
    <property type="evidence" value="ECO:0007669"/>
    <property type="project" value="UniProtKB-KW"/>
</dbReference>
<protein>
    <recommendedName>
        <fullName evidence="10">M18 family aminopeptidase</fullName>
        <ecNumber evidence="10">3.4.11.-</ecNumber>
    </recommendedName>
</protein>
<keyword evidence="12" id="KW-1185">Reference proteome</keyword>
<organism evidence="11 12">
    <name type="scientific">Desulfocucumis palustris</name>
    <dbReference type="NCBI Taxonomy" id="1898651"/>
    <lineage>
        <taxon>Bacteria</taxon>
        <taxon>Bacillati</taxon>
        <taxon>Bacillota</taxon>
        <taxon>Clostridia</taxon>
        <taxon>Eubacteriales</taxon>
        <taxon>Desulfocucumaceae</taxon>
        <taxon>Desulfocucumis</taxon>
    </lineage>
</organism>
<dbReference type="RefSeq" id="WP_104371020.1">
    <property type="nucleotide sequence ID" value="NZ_BFAV01000038.1"/>
</dbReference>
<dbReference type="PANTHER" id="PTHR28570">
    <property type="entry name" value="ASPARTYL AMINOPEPTIDASE"/>
    <property type="match status" value="1"/>
</dbReference>
<dbReference type="NCBIfam" id="NF002600">
    <property type="entry name" value="PRK02256.1"/>
    <property type="match status" value="1"/>
</dbReference>
<evidence type="ECO:0000256" key="5">
    <source>
        <dbReference type="ARBA" id="ARBA00022723"/>
    </source>
</evidence>
<dbReference type="SUPFAM" id="SSF53187">
    <property type="entry name" value="Zn-dependent exopeptidases"/>
    <property type="match status" value="1"/>
</dbReference>
<proteinExistence type="inferred from homology"/>
<dbReference type="Gene3D" id="3.40.630.10">
    <property type="entry name" value="Zn peptidases"/>
    <property type="match status" value="1"/>
</dbReference>